<accession>A0A5M9JZM2</accession>
<evidence type="ECO:0000313" key="2">
    <source>
        <dbReference type="Proteomes" id="UP000322873"/>
    </source>
</evidence>
<dbReference type="AlphaFoldDB" id="A0A5M9JZM2"/>
<keyword evidence="2" id="KW-1185">Reference proteome</keyword>
<organism evidence="1 2">
    <name type="scientific">Monilinia fructicola</name>
    <name type="common">Brown rot fungus</name>
    <name type="synonym">Ciboria fructicola</name>
    <dbReference type="NCBI Taxonomy" id="38448"/>
    <lineage>
        <taxon>Eukaryota</taxon>
        <taxon>Fungi</taxon>
        <taxon>Dikarya</taxon>
        <taxon>Ascomycota</taxon>
        <taxon>Pezizomycotina</taxon>
        <taxon>Leotiomycetes</taxon>
        <taxon>Helotiales</taxon>
        <taxon>Sclerotiniaceae</taxon>
        <taxon>Monilinia</taxon>
    </lineage>
</organism>
<name>A0A5M9JZM2_MONFR</name>
<dbReference type="Proteomes" id="UP000322873">
    <property type="component" value="Unassembled WGS sequence"/>
</dbReference>
<evidence type="ECO:0000313" key="1">
    <source>
        <dbReference type="EMBL" id="KAA8574994.1"/>
    </source>
</evidence>
<sequence>MVSSIHQIFSFQVNCPFITVNHPLPFYRPETRLDDRMHPLPNHIIQYCTVYSLSSVGFGLLKHRAIELSKLQRSLPATFLNPNEGPIPSPSSQPIARLLILIHPPATDRPIHAPLHTTSSYLPALLAHLAWPSLHLSYGVHTAHTAYNTPVNLLHEFLRLTFTFRHCPPLDF</sequence>
<reference evidence="1 2" key="1">
    <citation type="submission" date="2019-06" db="EMBL/GenBank/DDBJ databases">
        <title>Genome Sequence of the Brown Rot Fungal Pathogen Monilinia fructicola.</title>
        <authorList>
            <person name="De Miccolis Angelini R.M."/>
            <person name="Landi L."/>
            <person name="Abate D."/>
            <person name="Pollastro S."/>
            <person name="Romanazzi G."/>
            <person name="Faretra F."/>
        </authorList>
    </citation>
    <scope>NUCLEOTIDE SEQUENCE [LARGE SCALE GENOMIC DNA]</scope>
    <source>
        <strain evidence="1 2">Mfrc123</strain>
    </source>
</reference>
<protein>
    <submittedName>
        <fullName evidence="1">Uncharacterized protein</fullName>
    </submittedName>
</protein>
<dbReference type="EMBL" id="VICG01000002">
    <property type="protein sequence ID" value="KAA8574994.1"/>
    <property type="molecule type" value="Genomic_DNA"/>
</dbReference>
<proteinExistence type="predicted"/>
<gene>
    <name evidence="1" type="ORF">EYC84_004217</name>
</gene>
<comment type="caution">
    <text evidence="1">The sequence shown here is derived from an EMBL/GenBank/DDBJ whole genome shotgun (WGS) entry which is preliminary data.</text>
</comment>